<dbReference type="Proteomes" id="UP000001822">
    <property type="component" value="Chromosome"/>
</dbReference>
<keyword evidence="9" id="KW-1185">Reference proteome</keyword>
<dbReference type="GO" id="GO:0006508">
    <property type="term" value="P:proteolysis"/>
    <property type="evidence" value="ECO:0007669"/>
    <property type="project" value="UniProtKB-KW"/>
</dbReference>
<dbReference type="RefSeq" id="WP_011585801.1">
    <property type="nucleotide sequence ID" value="NC_008255.1"/>
</dbReference>
<evidence type="ECO:0000256" key="2">
    <source>
        <dbReference type="ARBA" id="ARBA00022438"/>
    </source>
</evidence>
<dbReference type="InterPro" id="IPR019500">
    <property type="entry name" value="Pep_S46"/>
</dbReference>
<dbReference type="InterPro" id="IPR043504">
    <property type="entry name" value="Peptidase_S1_PA_chymotrypsin"/>
</dbReference>
<dbReference type="GO" id="GO:0008239">
    <property type="term" value="F:dipeptidyl-peptidase activity"/>
    <property type="evidence" value="ECO:0007669"/>
    <property type="project" value="UniProtKB-UniRule"/>
</dbReference>
<dbReference type="OrthoDB" id="9805367at2"/>
<keyword evidence="3 7" id="KW-0645">Protease</keyword>
<sequence>MLKRFILFITIVSLGIGNVCADEGMWLPFVLGKNYDQMKKLGLKITPEQIYSVNNSSLKDAVVNFGNFCTGEIISQDGLILTNHHCGFDAIQSHSSVEHDYITDGFWAMDRSQELSNPGLTVTFLIRMEDVTSRFTGKTEEEQTALVKELTKEYGEEDAYTVEVEDFFEGNQKILFVYQIFTDIRLVGAPPSAVGKFGGDTDNWMWPRQTGDFSMFRVYMGKDGKPAPYAKDNIPYHPRQHLSVSTAGIKKDDFSMVMGYPGSTDRYMTSYAVAMNYYQSNPAKIKLREKRLALMKEDMDANPAIRIQYASKYARVSNYYKYFIGQNQGLKRLHVIEDKEAEEAAFTAWVQQDSNRIKEYGNVLSDYKKTYAAYSKVNLPYVYVQEAAFGTEILEFAYKANKLYTLLKAGQSAEDARAALQEYGKEYFKDYNKATDQKVFAALLKMYHDDIDRGLHPAIFGVVEKKYKGDFTKYAAAVFAKSMFANQTTFNLFMANPSAAALEKDLGFSCMLSILTDFRSNVGPTLGAIFGKLETTNALYLKAILEMRSSEVLYPDANFTMRLTYGTVQDYEPRDAVYYKYYTTLDGMMEKEDSTNAEFIVPEKLSELYRTKSFGSYTNEEGKVPVCFITTNDITGGNSGSPVMNGKGELIGIAFDGNWEAMSGDIIYEPSLQRCICVDIRYVLFIIEQYAGATHLIQEMTIVK</sequence>
<organism evidence="8 9">
    <name type="scientific">Cytophaga hutchinsonii (strain ATCC 33406 / DSM 1761 / CIP 103989 / NBRC 15051 / NCIMB 9469 / D465)</name>
    <dbReference type="NCBI Taxonomy" id="269798"/>
    <lineage>
        <taxon>Bacteria</taxon>
        <taxon>Pseudomonadati</taxon>
        <taxon>Bacteroidota</taxon>
        <taxon>Cytophagia</taxon>
        <taxon>Cytophagales</taxon>
        <taxon>Cytophagaceae</taxon>
        <taxon>Cytophaga</taxon>
    </lineage>
</organism>
<dbReference type="GO" id="GO:0070009">
    <property type="term" value="F:serine-type aminopeptidase activity"/>
    <property type="evidence" value="ECO:0007669"/>
    <property type="project" value="UniProtKB-UniRule"/>
</dbReference>
<evidence type="ECO:0000256" key="4">
    <source>
        <dbReference type="ARBA" id="ARBA00022729"/>
    </source>
</evidence>
<dbReference type="Gene3D" id="2.40.10.10">
    <property type="entry name" value="Trypsin-like serine proteases"/>
    <property type="match status" value="1"/>
</dbReference>
<gene>
    <name evidence="8" type="ordered locus">CHU_2431</name>
</gene>
<evidence type="ECO:0000256" key="6">
    <source>
        <dbReference type="ARBA" id="ARBA00022825"/>
    </source>
</evidence>
<evidence type="ECO:0000313" key="9">
    <source>
        <dbReference type="Proteomes" id="UP000001822"/>
    </source>
</evidence>
<dbReference type="Pfam" id="PF10459">
    <property type="entry name" value="Peptidase_S46"/>
    <property type="match status" value="1"/>
</dbReference>
<evidence type="ECO:0000256" key="1">
    <source>
        <dbReference type="ARBA" id="ARBA00010491"/>
    </source>
</evidence>
<dbReference type="EMBL" id="CP000383">
    <property type="protein sequence ID" value="ABG59687.1"/>
    <property type="molecule type" value="Genomic_DNA"/>
</dbReference>
<dbReference type="KEGG" id="chu:CHU_2431"/>
<dbReference type="SUPFAM" id="SSF50494">
    <property type="entry name" value="Trypsin-like serine proteases"/>
    <property type="match status" value="1"/>
</dbReference>
<comment type="similarity">
    <text evidence="1 7">Belongs to the peptidase S46 family.</text>
</comment>
<dbReference type="InterPro" id="IPR009003">
    <property type="entry name" value="Peptidase_S1_PA"/>
</dbReference>
<dbReference type="AlphaFoldDB" id="A0A6N4STA2"/>
<evidence type="ECO:0000256" key="3">
    <source>
        <dbReference type="ARBA" id="ARBA00022670"/>
    </source>
</evidence>
<protein>
    <recommendedName>
        <fullName evidence="7">Dipeptidyl-peptidase</fullName>
        <ecNumber evidence="7">3.4.14.-</ecNumber>
    </recommendedName>
</protein>
<evidence type="ECO:0000256" key="7">
    <source>
        <dbReference type="RuleBase" id="RU366067"/>
    </source>
</evidence>
<keyword evidence="2 7" id="KW-0031">Aminopeptidase</keyword>
<comment type="function">
    <text evidence="7">Catalyzes the removal of dipeptides from the N-terminus of oligopeptides.</text>
</comment>
<dbReference type="GO" id="GO:0043171">
    <property type="term" value="P:peptide catabolic process"/>
    <property type="evidence" value="ECO:0007669"/>
    <property type="project" value="UniProtKB-UniRule"/>
</dbReference>
<name>A0A6N4STA2_CYTH3</name>
<keyword evidence="4" id="KW-0732">Signal</keyword>
<dbReference type="EC" id="3.4.14.-" evidence="7"/>
<evidence type="ECO:0000313" key="8">
    <source>
        <dbReference type="EMBL" id="ABG59687.1"/>
    </source>
</evidence>
<evidence type="ECO:0000256" key="5">
    <source>
        <dbReference type="ARBA" id="ARBA00022801"/>
    </source>
</evidence>
<proteinExistence type="inferred from homology"/>
<accession>A0A6N4STA2</accession>
<reference evidence="8 9" key="1">
    <citation type="journal article" date="2007" name="Appl. Environ. Microbiol.">
        <title>Genome sequence of the cellulolytic gliding bacterium Cytophaga hutchinsonii.</title>
        <authorList>
            <person name="Xie G."/>
            <person name="Bruce D.C."/>
            <person name="Challacombe J.F."/>
            <person name="Chertkov O."/>
            <person name="Detter J.C."/>
            <person name="Gilna P."/>
            <person name="Han C.S."/>
            <person name="Lucas S."/>
            <person name="Misra M."/>
            <person name="Myers G.L."/>
            <person name="Richardson P."/>
            <person name="Tapia R."/>
            <person name="Thayer N."/>
            <person name="Thompson L.S."/>
            <person name="Brettin T.S."/>
            <person name="Henrissat B."/>
            <person name="Wilson D.B."/>
            <person name="McBride M.J."/>
        </authorList>
    </citation>
    <scope>NUCLEOTIDE SEQUENCE [LARGE SCALE GENOMIC DNA]</scope>
    <source>
        <strain evidence="9">ATCC 33406 / DSM 1761 / CIP 103989 / NBRC 15051 / NCIMB 9469 / D465</strain>
    </source>
</reference>
<keyword evidence="5 7" id="KW-0378">Hydrolase</keyword>
<keyword evidence="6 7" id="KW-0720">Serine protease</keyword>
<dbReference type="PANTHER" id="PTHR38469:SF1">
    <property type="entry name" value="PERIPLASMIC PEPTIDASE SUBFAMILY S1B"/>
    <property type="match status" value="1"/>
</dbReference>
<dbReference type="PANTHER" id="PTHR38469">
    <property type="entry name" value="PERIPLASMIC PEPTIDASE SUBFAMILY S1B"/>
    <property type="match status" value="1"/>
</dbReference>